<proteinExistence type="predicted"/>
<dbReference type="Pfam" id="PF25991">
    <property type="entry name" value="KhtT_N"/>
    <property type="match status" value="1"/>
</dbReference>
<dbReference type="InterPro" id="IPR006037">
    <property type="entry name" value="RCK_C"/>
</dbReference>
<dbReference type="RefSeq" id="WP_070066303.1">
    <property type="nucleotide sequence ID" value="NZ_MJUW02000029.1"/>
</dbReference>
<dbReference type="InterPro" id="IPR050144">
    <property type="entry name" value="AAE_transporter"/>
</dbReference>
<dbReference type="GO" id="GO:0006813">
    <property type="term" value="P:potassium ion transport"/>
    <property type="evidence" value="ECO:0007669"/>
    <property type="project" value="InterPro"/>
</dbReference>
<dbReference type="InterPro" id="IPR036721">
    <property type="entry name" value="RCK_C_sf"/>
</dbReference>
<dbReference type="Proteomes" id="UP000242219">
    <property type="component" value="Unassembled WGS sequence"/>
</dbReference>
<comment type="caution">
    <text evidence="2">The sequence shown here is derived from an EMBL/GenBank/DDBJ whole genome shotgun (WGS) entry which is preliminary data.</text>
</comment>
<dbReference type="Pfam" id="PF02080">
    <property type="entry name" value="TrkA_C"/>
    <property type="match status" value="1"/>
</dbReference>
<feature type="domain" description="RCK C-terminal" evidence="1">
    <location>
        <begin position="76"/>
        <end position="160"/>
    </location>
</feature>
<evidence type="ECO:0000259" key="1">
    <source>
        <dbReference type="PROSITE" id="PS51202"/>
    </source>
</evidence>
<dbReference type="Gene3D" id="3.30.70.1450">
    <property type="entry name" value="Regulator of K+ conductance, C-terminal domain"/>
    <property type="match status" value="1"/>
</dbReference>
<dbReference type="GO" id="GO:0008324">
    <property type="term" value="F:monoatomic cation transmembrane transporter activity"/>
    <property type="evidence" value="ECO:0007669"/>
    <property type="project" value="InterPro"/>
</dbReference>
<protein>
    <submittedName>
        <fullName evidence="2">Potassium transporter TrkA</fullName>
    </submittedName>
</protein>
<evidence type="ECO:0000313" key="3">
    <source>
        <dbReference type="Proteomes" id="UP000242219"/>
    </source>
</evidence>
<organism evidence="2 3">
    <name type="scientific">Candidatus Brocadia sapporoensis</name>
    <dbReference type="NCBI Taxonomy" id="392547"/>
    <lineage>
        <taxon>Bacteria</taxon>
        <taxon>Pseudomonadati</taxon>
        <taxon>Planctomycetota</taxon>
        <taxon>Candidatus Brocadiia</taxon>
        <taxon>Candidatus Brocadiales</taxon>
        <taxon>Candidatus Brocadiaceae</taxon>
        <taxon>Candidatus Brocadia</taxon>
    </lineage>
</organism>
<dbReference type="InterPro" id="IPR026278">
    <property type="entry name" value="KhtT"/>
</dbReference>
<evidence type="ECO:0000313" key="2">
    <source>
        <dbReference type="EMBL" id="OQD46551.1"/>
    </source>
</evidence>
<reference evidence="2 3" key="1">
    <citation type="journal article" date="2016" name="Genome Announc.">
        <title>Draft Genome Sequence of the Anaerobic Ammonium-Oxidizing Bacterium 'Candidatus Brocadia sp. 40'.</title>
        <authorList>
            <person name="Ali M."/>
            <person name="Haroon M.F."/>
            <person name="Narita Y."/>
            <person name="Zhang L."/>
            <person name="Rangel Shaw D."/>
            <person name="Okabe S."/>
            <person name="Saikaly P.E."/>
        </authorList>
    </citation>
    <scope>NUCLEOTIDE SEQUENCE [LARGE SCALE GENOMIC DNA]</scope>
    <source>
        <strain evidence="2 3">40</strain>
    </source>
</reference>
<dbReference type="PROSITE" id="PS51202">
    <property type="entry name" value="RCK_C"/>
    <property type="match status" value="1"/>
</dbReference>
<dbReference type="PANTHER" id="PTHR30445:SF8">
    <property type="entry name" value="K(+)_H(+) ANTIPORTER SUBUNIT KHTT"/>
    <property type="match status" value="1"/>
</dbReference>
<gene>
    <name evidence="2" type="ORF">BIY37_02730</name>
</gene>
<accession>A0A1V6M2B4</accession>
<dbReference type="PIRSF" id="PIRSF005028">
    <property type="entry name" value="KhtT"/>
    <property type="match status" value="1"/>
</dbReference>
<keyword evidence="3" id="KW-1185">Reference proteome</keyword>
<dbReference type="InterPro" id="IPR058776">
    <property type="entry name" value="KhtT-like_N"/>
</dbReference>
<dbReference type="PANTHER" id="PTHR30445">
    <property type="entry name" value="K(+)_H(+) ANTIPORTER SUBUNIT KHTT"/>
    <property type="match status" value="1"/>
</dbReference>
<dbReference type="AlphaFoldDB" id="A0A1V6M2B4"/>
<dbReference type="SUPFAM" id="SSF116726">
    <property type="entry name" value="TrkA C-terminal domain-like"/>
    <property type="match status" value="1"/>
</dbReference>
<name>A0A1V6M2B4_9BACT</name>
<sequence length="169" mass="18858">MSEIKESELPGIGKKFTLELDSGDKLVVVIHSSGEREVFKFIQDNDEPASVTTLADEEARQIGAILSGTYFQPVIEEAQKLTMKNATMEWIKIAPDSALANKRIEELDIRKKTGVSITTIIRGESVIPNPHSGEIIKPQDTIIIIGGNDQIKNFISTFEIKHRLENDRQ</sequence>
<dbReference type="EMBL" id="MJUW02000029">
    <property type="protein sequence ID" value="OQD46551.1"/>
    <property type="molecule type" value="Genomic_DNA"/>
</dbReference>